<dbReference type="AlphaFoldDB" id="A0A7W8Z5X4"/>
<protein>
    <submittedName>
        <fullName evidence="3">ABC-type nitrate/sulfonate/bicarbonate transport system substrate-binding protein</fullName>
    </submittedName>
</protein>
<comment type="caution">
    <text evidence="3">The sequence shown here is derived from an EMBL/GenBank/DDBJ whole genome shotgun (WGS) entry which is preliminary data.</text>
</comment>
<feature type="chain" id="PRO_5039456783" evidence="1">
    <location>
        <begin position="20"/>
        <end position="333"/>
    </location>
</feature>
<name>A0A7W8Z5X4_9ACTN</name>
<dbReference type="PANTHER" id="PTHR30024">
    <property type="entry name" value="ALIPHATIC SULFONATES-BINDING PROTEIN-RELATED"/>
    <property type="match status" value="1"/>
</dbReference>
<dbReference type="InterPro" id="IPR015168">
    <property type="entry name" value="SsuA/THI5"/>
</dbReference>
<dbReference type="Gene3D" id="3.40.190.10">
    <property type="entry name" value="Periplasmic binding protein-like II"/>
    <property type="match status" value="2"/>
</dbReference>
<keyword evidence="1" id="KW-0732">Signal</keyword>
<keyword evidence="4" id="KW-1185">Reference proteome</keyword>
<proteinExistence type="predicted"/>
<evidence type="ECO:0000259" key="2">
    <source>
        <dbReference type="Pfam" id="PF09084"/>
    </source>
</evidence>
<organism evidence="3 4">
    <name type="scientific">Sphaerisporangium krabiense</name>
    <dbReference type="NCBI Taxonomy" id="763782"/>
    <lineage>
        <taxon>Bacteria</taxon>
        <taxon>Bacillati</taxon>
        <taxon>Actinomycetota</taxon>
        <taxon>Actinomycetes</taxon>
        <taxon>Streptosporangiales</taxon>
        <taxon>Streptosporangiaceae</taxon>
        <taxon>Sphaerisporangium</taxon>
    </lineage>
</organism>
<dbReference type="PROSITE" id="PS51257">
    <property type="entry name" value="PROKAR_LIPOPROTEIN"/>
    <property type="match status" value="1"/>
</dbReference>
<sequence length="333" mass="35792">MIRIRHVALSVLLAGSLVACGRASGSSGADEAVELRYQGSVGAVTPAELAADLGYLGPLKLKWVGNTISGPQDIQSVATDQTDFGGAFNGAVAKLVASGAPIKAVISYYGSDEHTAQNYYVLDGSPIKGPRDLIGKKVGVNTLGAHMEAVLKEYLKRGGLTPEEIKQVELLVVPPVNAEQSLRARQIDVAVLGTILRDKALERGGIHPLFKDTDLFGEFNAGSYVFRERFVAEHPAAVRTFVQGVGKAIDWSRDTPREQVVARLKAIIAKRGRNEDHDTIGYWKSYGVSSKGGRIAEREFATWIDWLVAEGELKPGQVKPGDAYTNEYNGSAS</sequence>
<feature type="signal peptide" evidence="1">
    <location>
        <begin position="1"/>
        <end position="19"/>
    </location>
</feature>
<feature type="domain" description="SsuA/THI5-like" evidence="2">
    <location>
        <begin position="73"/>
        <end position="258"/>
    </location>
</feature>
<dbReference type="RefSeq" id="WP_204070232.1">
    <property type="nucleotide sequence ID" value="NZ_BOOS01000015.1"/>
</dbReference>
<reference evidence="3 4" key="1">
    <citation type="submission" date="2020-08" db="EMBL/GenBank/DDBJ databases">
        <title>Sequencing the genomes of 1000 actinobacteria strains.</title>
        <authorList>
            <person name="Klenk H.-P."/>
        </authorList>
    </citation>
    <scope>NUCLEOTIDE SEQUENCE [LARGE SCALE GENOMIC DNA]</scope>
    <source>
        <strain evidence="3 4">DSM 45790</strain>
    </source>
</reference>
<dbReference type="Proteomes" id="UP000588112">
    <property type="component" value="Unassembled WGS sequence"/>
</dbReference>
<dbReference type="EMBL" id="JACHBR010000001">
    <property type="protein sequence ID" value="MBB5627947.1"/>
    <property type="molecule type" value="Genomic_DNA"/>
</dbReference>
<accession>A0A7W8Z5X4</accession>
<dbReference type="SUPFAM" id="SSF53850">
    <property type="entry name" value="Periplasmic binding protein-like II"/>
    <property type="match status" value="1"/>
</dbReference>
<evidence type="ECO:0000313" key="4">
    <source>
        <dbReference type="Proteomes" id="UP000588112"/>
    </source>
</evidence>
<evidence type="ECO:0000256" key="1">
    <source>
        <dbReference type="SAM" id="SignalP"/>
    </source>
</evidence>
<dbReference type="Pfam" id="PF09084">
    <property type="entry name" value="NMT1"/>
    <property type="match status" value="1"/>
</dbReference>
<evidence type="ECO:0000313" key="3">
    <source>
        <dbReference type="EMBL" id="MBB5627947.1"/>
    </source>
</evidence>
<gene>
    <name evidence="3" type="ORF">BJ981_003646</name>
</gene>